<comment type="caution">
    <text evidence="4">The sequence shown here is derived from an EMBL/GenBank/DDBJ whole genome shotgun (WGS) entry which is preliminary data.</text>
</comment>
<dbReference type="InterPro" id="IPR001789">
    <property type="entry name" value="Sig_transdc_resp-reg_receiver"/>
</dbReference>
<keyword evidence="5" id="KW-1185">Reference proteome</keyword>
<dbReference type="InterPro" id="IPR050595">
    <property type="entry name" value="Bact_response_regulator"/>
</dbReference>
<dbReference type="SUPFAM" id="SSF52172">
    <property type="entry name" value="CheY-like"/>
    <property type="match status" value="1"/>
</dbReference>
<feature type="domain" description="Response regulatory" evidence="3">
    <location>
        <begin position="3"/>
        <end position="120"/>
    </location>
</feature>
<dbReference type="Gene3D" id="3.40.50.2300">
    <property type="match status" value="1"/>
</dbReference>
<dbReference type="Pfam" id="PF00072">
    <property type="entry name" value="Response_reg"/>
    <property type="match status" value="1"/>
</dbReference>
<evidence type="ECO:0000313" key="5">
    <source>
        <dbReference type="Proteomes" id="UP000619838"/>
    </source>
</evidence>
<organism evidence="4 5">
    <name type="scientific">Prosthecochloris ethylica</name>
    <dbReference type="NCBI Taxonomy" id="2743976"/>
    <lineage>
        <taxon>Bacteria</taxon>
        <taxon>Pseudomonadati</taxon>
        <taxon>Chlorobiota</taxon>
        <taxon>Chlorobiia</taxon>
        <taxon>Chlorobiales</taxon>
        <taxon>Chlorobiaceae</taxon>
        <taxon>Prosthecochloris</taxon>
    </lineage>
</organism>
<protein>
    <submittedName>
        <fullName evidence="4">Response regulator</fullName>
    </submittedName>
</protein>
<feature type="modified residue" description="4-aspartylphosphate" evidence="2">
    <location>
        <position position="52"/>
    </location>
</feature>
<evidence type="ECO:0000259" key="3">
    <source>
        <dbReference type="PROSITE" id="PS50110"/>
    </source>
</evidence>
<reference evidence="4 5" key="1">
    <citation type="journal article" date="2020" name="Microorganisms">
        <title>Simultaneous Genome Sequencing of Prosthecochloris ethylica and Desulfuromonas acetoxidans within a Syntrophic Mixture Reveals Unique Pili and Protein Interactions.</title>
        <authorList>
            <person name="Kyndt J.A."/>
            <person name="Van Beeumen J.J."/>
            <person name="Meyer T.E."/>
        </authorList>
    </citation>
    <scope>NUCLEOTIDE SEQUENCE [LARGE SCALE GENOMIC DNA]</scope>
    <source>
        <strain evidence="4 5">N3</strain>
    </source>
</reference>
<dbReference type="PROSITE" id="PS50110">
    <property type="entry name" value="RESPONSE_REGULATORY"/>
    <property type="match status" value="1"/>
</dbReference>
<gene>
    <name evidence="4" type="ORF">INT08_09940</name>
</gene>
<dbReference type="PANTHER" id="PTHR44591">
    <property type="entry name" value="STRESS RESPONSE REGULATOR PROTEIN 1"/>
    <property type="match status" value="1"/>
</dbReference>
<sequence length="120" mass="13368">MKKILIIDDEPDILLLLQRVLESAGYSVRTAENGRQAEEILQKNHFHVVITDIIMPEVEGMELIFYLKKHAPQTRIIGISGGGKLSPDSYLTIALSAGADTVLQKPFDNAELLEKVKQLL</sequence>
<dbReference type="EMBL" id="JADGII010000023">
    <property type="protein sequence ID" value="MBF0637487.1"/>
    <property type="molecule type" value="Genomic_DNA"/>
</dbReference>
<name>A0ABR9XUC7_9CHLB</name>
<evidence type="ECO:0000256" key="1">
    <source>
        <dbReference type="ARBA" id="ARBA00022553"/>
    </source>
</evidence>
<dbReference type="Proteomes" id="UP000619838">
    <property type="component" value="Unassembled WGS sequence"/>
</dbReference>
<keyword evidence="1 2" id="KW-0597">Phosphoprotein</keyword>
<evidence type="ECO:0000256" key="2">
    <source>
        <dbReference type="PROSITE-ProRule" id="PRU00169"/>
    </source>
</evidence>
<evidence type="ECO:0000313" key="4">
    <source>
        <dbReference type="EMBL" id="MBF0637487.1"/>
    </source>
</evidence>
<dbReference type="SMART" id="SM00448">
    <property type="entry name" value="REC"/>
    <property type="match status" value="1"/>
</dbReference>
<dbReference type="RefSeq" id="WP_114608507.1">
    <property type="nucleotide sequence ID" value="NZ_JABVZQ010000010.1"/>
</dbReference>
<dbReference type="InterPro" id="IPR011006">
    <property type="entry name" value="CheY-like_superfamily"/>
</dbReference>
<accession>A0ABR9XUC7</accession>
<dbReference type="PANTHER" id="PTHR44591:SF23">
    <property type="entry name" value="CHEY SUBFAMILY"/>
    <property type="match status" value="1"/>
</dbReference>
<proteinExistence type="predicted"/>